<protein>
    <submittedName>
        <fullName evidence="1">Uncharacterized protein</fullName>
    </submittedName>
</protein>
<evidence type="ECO:0000313" key="1">
    <source>
        <dbReference type="EMBL" id="VAW72902.1"/>
    </source>
</evidence>
<gene>
    <name evidence="1" type="ORF">MNBD_GAMMA15-406</name>
</gene>
<organism evidence="1">
    <name type="scientific">hydrothermal vent metagenome</name>
    <dbReference type="NCBI Taxonomy" id="652676"/>
    <lineage>
        <taxon>unclassified sequences</taxon>
        <taxon>metagenomes</taxon>
        <taxon>ecological metagenomes</taxon>
    </lineage>
</organism>
<accession>A0A3B0YC92</accession>
<proteinExistence type="predicted"/>
<sequence>MSALNATTTRAIECVLADTGAQHKPNSSADFVRMNDAFSLRKTCERLLREPEQLTEALIEHFDLGLRASGAHSISVLPHSILVNALHYACEALNDIGRNAGLYSSYLDLKTSRNLEVTLDVFKDSVACIVWFIIQWPSRDWRGLPTLFSESGALGKNITGSKVNALEQAVWKGKFVEQPIFPTDPRYKSHARQYAAIKGIRSVINNRKRLFKTTRHSRAVIAGMIDAECPDINFTAQLLIEKSLEVLGFTSASRKSLSAEPNLVGICSVFKEPDTYQVYSFIEHNAQLVHEYNSIADLRGMLRTFYPLSDIKLLENSIKSSAVCDRIGNRNCPKNRKLGDNANETYRDARRYWLDVTAYPEDDHQLCKVERLLNSLSPCRKPPKAC</sequence>
<dbReference type="EMBL" id="UOFN01000009">
    <property type="protein sequence ID" value="VAW72902.1"/>
    <property type="molecule type" value="Genomic_DNA"/>
</dbReference>
<dbReference type="AlphaFoldDB" id="A0A3B0YC92"/>
<reference evidence="1" key="1">
    <citation type="submission" date="2018-06" db="EMBL/GenBank/DDBJ databases">
        <authorList>
            <person name="Zhirakovskaya E."/>
        </authorList>
    </citation>
    <scope>NUCLEOTIDE SEQUENCE</scope>
</reference>
<name>A0A3B0YC92_9ZZZZ</name>